<comment type="caution">
    <text evidence="1">The sequence shown here is derived from an EMBL/GenBank/DDBJ whole genome shotgun (WGS) entry which is preliminary data.</text>
</comment>
<feature type="non-terminal residue" evidence="1">
    <location>
        <position position="216"/>
    </location>
</feature>
<accession>A0A164DDM3</accession>
<protein>
    <submittedName>
        <fullName evidence="1">Uncharacterized protein</fullName>
    </submittedName>
</protein>
<dbReference type="Proteomes" id="UP000076858">
    <property type="component" value="Unassembled WGS sequence"/>
</dbReference>
<feature type="non-terminal residue" evidence="1">
    <location>
        <position position="1"/>
    </location>
</feature>
<dbReference type="EMBL" id="LRGB01027734">
    <property type="protein sequence ID" value="KZR95669.1"/>
    <property type="molecule type" value="Genomic_DNA"/>
</dbReference>
<reference evidence="1 2" key="1">
    <citation type="submission" date="2016-03" db="EMBL/GenBank/DDBJ databases">
        <title>EvidentialGene: Evidence-directed Construction of Genes on Genomes.</title>
        <authorList>
            <person name="Gilbert D.G."/>
            <person name="Choi J.-H."/>
            <person name="Mockaitis K."/>
            <person name="Colbourne J."/>
            <person name="Pfrender M."/>
        </authorList>
    </citation>
    <scope>NUCLEOTIDE SEQUENCE [LARGE SCALE GENOMIC DNA]</scope>
    <source>
        <strain evidence="1 2">Xinb3</strain>
        <tissue evidence="1">Complete organism</tissue>
    </source>
</reference>
<evidence type="ECO:0000313" key="2">
    <source>
        <dbReference type="Proteomes" id="UP000076858"/>
    </source>
</evidence>
<sequence length="216" mass="23985">SRQTEAPPAETHNVVEMTVRGTWPGAPTVRIEALEATDKVGSTGPYQTTEFARKLWLENENLADDRFEREGGNEDVGILVGMDQMFNIMFNEPAMTSPCGLRAYSSKLGKVIGGPSQETTSKQSQSIVSQLLINSNCSLPQITSQPSEIFNSIQLNKSESRETGTSSLLPLPENSEQICFFDSTKEKNFANLIDCVAVEKDDQFRSFCEEITRFEE</sequence>
<proteinExistence type="predicted"/>
<gene>
    <name evidence="1" type="ORF">APZ42_010466</name>
</gene>
<dbReference type="OrthoDB" id="8052806at2759"/>
<dbReference type="AlphaFoldDB" id="A0A164DDM3"/>
<name>A0A164DDM3_9CRUS</name>
<organism evidence="1 2">
    <name type="scientific">Daphnia magna</name>
    <dbReference type="NCBI Taxonomy" id="35525"/>
    <lineage>
        <taxon>Eukaryota</taxon>
        <taxon>Metazoa</taxon>
        <taxon>Ecdysozoa</taxon>
        <taxon>Arthropoda</taxon>
        <taxon>Crustacea</taxon>
        <taxon>Branchiopoda</taxon>
        <taxon>Diplostraca</taxon>
        <taxon>Cladocera</taxon>
        <taxon>Anomopoda</taxon>
        <taxon>Daphniidae</taxon>
        <taxon>Daphnia</taxon>
    </lineage>
</organism>
<evidence type="ECO:0000313" key="1">
    <source>
        <dbReference type="EMBL" id="KZR95669.1"/>
    </source>
</evidence>
<keyword evidence="2" id="KW-1185">Reference proteome</keyword>